<feature type="compositionally biased region" description="Polar residues" evidence="1">
    <location>
        <begin position="44"/>
        <end position="55"/>
    </location>
</feature>
<proteinExistence type="predicted"/>
<evidence type="ECO:0000313" key="2">
    <source>
        <dbReference type="EMBL" id="PSR94247.1"/>
    </source>
</evidence>
<dbReference type="PANTHER" id="PTHR42084:SF1">
    <property type="entry name" value="SERINE_THREONINE-PROTEIN KINASE PPK6"/>
    <property type="match status" value="1"/>
</dbReference>
<gene>
    <name evidence="2" type="ORF">BD289DRAFT_480697</name>
</gene>
<feature type="compositionally biased region" description="Acidic residues" evidence="1">
    <location>
        <begin position="107"/>
        <end position="118"/>
    </location>
</feature>
<feature type="compositionally biased region" description="Polar residues" evidence="1">
    <location>
        <begin position="185"/>
        <end position="204"/>
    </location>
</feature>
<organism evidence="2 3">
    <name type="scientific">Coniella lustricola</name>
    <dbReference type="NCBI Taxonomy" id="2025994"/>
    <lineage>
        <taxon>Eukaryota</taxon>
        <taxon>Fungi</taxon>
        <taxon>Dikarya</taxon>
        <taxon>Ascomycota</taxon>
        <taxon>Pezizomycotina</taxon>
        <taxon>Sordariomycetes</taxon>
        <taxon>Sordariomycetidae</taxon>
        <taxon>Diaporthales</taxon>
        <taxon>Schizoparmaceae</taxon>
        <taxon>Coniella</taxon>
    </lineage>
</organism>
<feature type="compositionally biased region" description="Pro residues" evidence="1">
    <location>
        <begin position="304"/>
        <end position="315"/>
    </location>
</feature>
<dbReference type="OrthoDB" id="5420391at2759"/>
<dbReference type="InParanoid" id="A0A2T3AER3"/>
<dbReference type="STRING" id="2025994.A0A2T3AER3"/>
<feature type="region of interest" description="Disordered" evidence="1">
    <location>
        <begin position="177"/>
        <end position="214"/>
    </location>
</feature>
<feature type="region of interest" description="Disordered" evidence="1">
    <location>
        <begin position="1"/>
        <end position="55"/>
    </location>
</feature>
<feature type="compositionally biased region" description="Acidic residues" evidence="1">
    <location>
        <begin position="242"/>
        <end position="258"/>
    </location>
</feature>
<accession>A0A2T3AER3</accession>
<name>A0A2T3AER3_9PEZI</name>
<feature type="compositionally biased region" description="Polar residues" evidence="1">
    <location>
        <begin position="135"/>
        <end position="148"/>
    </location>
</feature>
<feature type="compositionally biased region" description="Basic and acidic residues" evidence="1">
    <location>
        <begin position="363"/>
        <end position="372"/>
    </location>
</feature>
<sequence>MSADLFAEFAGLRTSSPQPTPAVQSKPLSKPATNPPADPFSFLFSPSSQTASPQTLQLPAQSWAATLSHRVQNGTDSWGHLGTLSSATAVGQTRDITATDYENQAKDEDEDEENDWGDFMEAPPTTVAKTPPSVPSGSFANAPTQSKINPMPPLRNRILRADTLDLMSNNLVNLAAPKAPEPWQNKPSWEGNSTGKTNNASHTPVQPPESRALPPVVSIQQAKFKAKTKSTPLTSDILFDADEFDGVPMEDADDDFGDFESGQTQANNVPSAPTQPASMDLMSLDFGAPSPPPSAFGSSATTPTFPPNRKAPPAPLNSSLTLSTSSLTPSPYYPNAPKSPSFSDRNPFPGLAVTTPVSGKFPPELKDNKERSPTPVTAWPGTQSAVEKDDWDAFADFPADASSVTPAGLSGTSSSWDWEAVDLPQAAPPRRTSRTSQQKASAEDAIGPPPTNVPPPSSLLSLFPEIFQEADAKLYKPTSNQPAVVKSRIYADPATIDYLQGYLVLATVAARILAGRKHRWHRDKFLSQGMSISAAGAKGGMKLVGIDKAQTAREDREAADVVGVWRDDVGKLKSAVAAANVGIQKQIVKIGPLKVPEINDHMAVSTAKVVPTAPKACCVCGLKRDERVKGVDFEVEDSFGEWWVDHWGHRACRNFWLGNKEKLRSR</sequence>
<protein>
    <recommendedName>
        <fullName evidence="4">Serine/threonine-protein kinase ppk6</fullName>
    </recommendedName>
</protein>
<keyword evidence="3" id="KW-1185">Reference proteome</keyword>
<evidence type="ECO:0008006" key="4">
    <source>
        <dbReference type="Google" id="ProtNLM"/>
    </source>
</evidence>
<evidence type="ECO:0000313" key="3">
    <source>
        <dbReference type="Proteomes" id="UP000241462"/>
    </source>
</evidence>
<feature type="compositionally biased region" description="Polar residues" evidence="1">
    <location>
        <begin position="13"/>
        <end position="27"/>
    </location>
</feature>
<feature type="region of interest" description="Disordered" evidence="1">
    <location>
        <begin position="242"/>
        <end position="385"/>
    </location>
</feature>
<feature type="compositionally biased region" description="Low complexity" evidence="1">
    <location>
        <begin position="316"/>
        <end position="335"/>
    </location>
</feature>
<dbReference type="PANTHER" id="PTHR42084">
    <property type="entry name" value="YALI0E26631P"/>
    <property type="match status" value="1"/>
</dbReference>
<reference evidence="2 3" key="1">
    <citation type="journal article" date="2018" name="Mycol. Prog.">
        <title>Coniella lustricola, a new species from submerged detritus.</title>
        <authorList>
            <person name="Raudabaugh D.B."/>
            <person name="Iturriaga T."/>
            <person name="Carver A."/>
            <person name="Mondo S."/>
            <person name="Pangilinan J."/>
            <person name="Lipzen A."/>
            <person name="He G."/>
            <person name="Amirebrahimi M."/>
            <person name="Grigoriev I.V."/>
            <person name="Miller A.N."/>
        </authorList>
    </citation>
    <scope>NUCLEOTIDE SEQUENCE [LARGE SCALE GENOMIC DNA]</scope>
    <source>
        <strain evidence="2 3">B22-T-1</strain>
    </source>
</reference>
<dbReference type="AlphaFoldDB" id="A0A2T3AER3"/>
<feature type="region of interest" description="Disordered" evidence="1">
    <location>
        <begin position="99"/>
        <end position="154"/>
    </location>
</feature>
<dbReference type="Proteomes" id="UP000241462">
    <property type="component" value="Unassembled WGS sequence"/>
</dbReference>
<dbReference type="EMBL" id="KZ678400">
    <property type="protein sequence ID" value="PSR94247.1"/>
    <property type="molecule type" value="Genomic_DNA"/>
</dbReference>
<feature type="compositionally biased region" description="Polar residues" evidence="1">
    <location>
        <begin position="261"/>
        <end position="277"/>
    </location>
</feature>
<feature type="region of interest" description="Disordered" evidence="1">
    <location>
        <begin position="425"/>
        <end position="453"/>
    </location>
</feature>
<evidence type="ECO:0000256" key="1">
    <source>
        <dbReference type="SAM" id="MobiDB-lite"/>
    </source>
</evidence>